<keyword evidence="4" id="KW-1185">Reference proteome</keyword>
<name>A0A9W6TS43_9STRA</name>
<gene>
    <name evidence="3" type="ORF">Plil01_000674300</name>
</gene>
<organism evidence="3 4">
    <name type="scientific">Phytophthora lilii</name>
    <dbReference type="NCBI Taxonomy" id="2077276"/>
    <lineage>
        <taxon>Eukaryota</taxon>
        <taxon>Sar</taxon>
        <taxon>Stramenopiles</taxon>
        <taxon>Oomycota</taxon>
        <taxon>Peronosporomycetes</taxon>
        <taxon>Peronosporales</taxon>
        <taxon>Peronosporaceae</taxon>
        <taxon>Phytophthora</taxon>
    </lineage>
</organism>
<dbReference type="InterPro" id="IPR036404">
    <property type="entry name" value="Jacalin-like_lectin_dom_sf"/>
</dbReference>
<sequence length="294" mass="31270">MRLSALAYSVIYLFFVNVKTTLATRRWIQLSEQFGGPHGTEFSDQPSVSADQVIGSLTLHVGERCHGLELQISGPTPKSFAHGGSGGTYNTLTLGPGEYITSMEAYTAKHKGHTRIFHLRFGTSGGNSVSGGETTDFKHTATAPEGFQLGGFYGRDGDELDMLGVIWTRIPPTPETEPPGTVAPADSQPPADTTGGATISQPATRLSEPFGGPHGTEFSDQSAVVSGQTVASLTLHVGERCHGLELQISGPTPTTFTHGETGGAYNTLTLREGEYITSMEAHTAKQKGHTRVFY</sequence>
<dbReference type="AlphaFoldDB" id="A0A9W6TS43"/>
<dbReference type="OrthoDB" id="129055at2759"/>
<comment type="caution">
    <text evidence="3">The sequence shown here is derived from an EMBL/GenBank/DDBJ whole genome shotgun (WGS) entry which is preliminary data.</text>
</comment>
<dbReference type="SUPFAM" id="SSF51101">
    <property type="entry name" value="Mannose-binding lectins"/>
    <property type="match status" value="2"/>
</dbReference>
<dbReference type="EMBL" id="BSXW01000307">
    <property type="protein sequence ID" value="GMF18149.1"/>
    <property type="molecule type" value="Genomic_DNA"/>
</dbReference>
<evidence type="ECO:0000313" key="4">
    <source>
        <dbReference type="Proteomes" id="UP001165083"/>
    </source>
</evidence>
<protein>
    <submittedName>
        <fullName evidence="3">Unnamed protein product</fullName>
    </submittedName>
</protein>
<accession>A0A9W6TS43</accession>
<dbReference type="SMART" id="SM00915">
    <property type="entry name" value="Jacalin"/>
    <property type="match status" value="1"/>
</dbReference>
<dbReference type="PROSITE" id="PS51752">
    <property type="entry name" value="JACALIN_LECTIN"/>
    <property type="match status" value="1"/>
</dbReference>
<feature type="domain" description="Jacalin-type lectin" evidence="2">
    <location>
        <begin position="28"/>
        <end position="169"/>
    </location>
</feature>
<dbReference type="Gene3D" id="2.100.10.30">
    <property type="entry name" value="Jacalin-like lectin domain"/>
    <property type="match status" value="2"/>
</dbReference>
<dbReference type="Proteomes" id="UP001165083">
    <property type="component" value="Unassembled WGS sequence"/>
</dbReference>
<feature type="compositionally biased region" description="Polar residues" evidence="1">
    <location>
        <begin position="195"/>
        <end position="204"/>
    </location>
</feature>
<evidence type="ECO:0000256" key="1">
    <source>
        <dbReference type="SAM" id="MobiDB-lite"/>
    </source>
</evidence>
<feature type="region of interest" description="Disordered" evidence="1">
    <location>
        <begin position="171"/>
        <end position="218"/>
    </location>
</feature>
<reference evidence="3" key="1">
    <citation type="submission" date="2023-04" db="EMBL/GenBank/DDBJ databases">
        <title>Phytophthora lilii NBRC 32176.</title>
        <authorList>
            <person name="Ichikawa N."/>
            <person name="Sato H."/>
            <person name="Tonouchi N."/>
        </authorList>
    </citation>
    <scope>NUCLEOTIDE SEQUENCE</scope>
    <source>
        <strain evidence="3">NBRC 32176</strain>
    </source>
</reference>
<proteinExistence type="predicted"/>
<evidence type="ECO:0000313" key="3">
    <source>
        <dbReference type="EMBL" id="GMF18149.1"/>
    </source>
</evidence>
<evidence type="ECO:0000259" key="2">
    <source>
        <dbReference type="PROSITE" id="PS51752"/>
    </source>
</evidence>
<dbReference type="InterPro" id="IPR001229">
    <property type="entry name" value="Jacalin-like_lectin_dom"/>
</dbReference>
<dbReference type="Pfam" id="PF01419">
    <property type="entry name" value="Jacalin"/>
    <property type="match status" value="2"/>
</dbReference>